<evidence type="ECO:0000313" key="2">
    <source>
        <dbReference type="Proteomes" id="UP000054995"/>
    </source>
</evidence>
<gene>
    <name evidence="1" type="ORF">T4D_42</name>
</gene>
<comment type="caution">
    <text evidence="1">The sequence shown here is derived from an EMBL/GenBank/DDBJ whole genome shotgun (WGS) entry which is preliminary data.</text>
</comment>
<accession>A0A0V1F2W1</accession>
<proteinExistence type="predicted"/>
<name>A0A0V1F2W1_TRIPS</name>
<sequence length="39" mass="4742">MGNEKFKGNLFHNHCSDWGQTFRITITYQCKKKFENFEN</sequence>
<organism evidence="1 2">
    <name type="scientific">Trichinella pseudospiralis</name>
    <name type="common">Parasitic roundworm</name>
    <dbReference type="NCBI Taxonomy" id="6337"/>
    <lineage>
        <taxon>Eukaryota</taxon>
        <taxon>Metazoa</taxon>
        <taxon>Ecdysozoa</taxon>
        <taxon>Nematoda</taxon>
        <taxon>Enoplea</taxon>
        <taxon>Dorylaimia</taxon>
        <taxon>Trichinellida</taxon>
        <taxon>Trichinellidae</taxon>
        <taxon>Trichinella</taxon>
    </lineage>
</organism>
<dbReference type="EMBL" id="JYDT01000645">
    <property type="protein sequence ID" value="KRY80264.1"/>
    <property type="molecule type" value="Genomic_DNA"/>
</dbReference>
<reference evidence="1 2" key="1">
    <citation type="submission" date="2015-01" db="EMBL/GenBank/DDBJ databases">
        <title>Evolution of Trichinella species and genotypes.</title>
        <authorList>
            <person name="Korhonen P.K."/>
            <person name="Edoardo P."/>
            <person name="Giuseppe L.R."/>
            <person name="Gasser R.B."/>
        </authorList>
    </citation>
    <scope>NUCLEOTIDE SEQUENCE [LARGE SCALE GENOMIC DNA]</scope>
    <source>
        <strain evidence="1">ISS470</strain>
    </source>
</reference>
<keyword evidence="2" id="KW-1185">Reference proteome</keyword>
<protein>
    <submittedName>
        <fullName evidence="1">Uncharacterized protein</fullName>
    </submittedName>
</protein>
<dbReference type="AlphaFoldDB" id="A0A0V1F2W1"/>
<dbReference type="Proteomes" id="UP000054995">
    <property type="component" value="Unassembled WGS sequence"/>
</dbReference>
<evidence type="ECO:0000313" key="1">
    <source>
        <dbReference type="EMBL" id="KRY80264.1"/>
    </source>
</evidence>